<evidence type="ECO:0000313" key="3">
    <source>
        <dbReference type="Proteomes" id="UP000886523"/>
    </source>
</evidence>
<dbReference type="AlphaFoldDB" id="A0A9P6DI30"/>
<proteinExistence type="predicted"/>
<organism evidence="2 3">
    <name type="scientific">Hydnum rufescens UP504</name>
    <dbReference type="NCBI Taxonomy" id="1448309"/>
    <lineage>
        <taxon>Eukaryota</taxon>
        <taxon>Fungi</taxon>
        <taxon>Dikarya</taxon>
        <taxon>Basidiomycota</taxon>
        <taxon>Agaricomycotina</taxon>
        <taxon>Agaricomycetes</taxon>
        <taxon>Cantharellales</taxon>
        <taxon>Hydnaceae</taxon>
        <taxon>Hydnum</taxon>
    </lineage>
</organism>
<name>A0A9P6DI30_9AGAM</name>
<evidence type="ECO:0000256" key="1">
    <source>
        <dbReference type="SAM" id="MobiDB-lite"/>
    </source>
</evidence>
<reference evidence="2" key="1">
    <citation type="journal article" date="2020" name="Nat. Commun.">
        <title>Large-scale genome sequencing of mycorrhizal fungi provides insights into the early evolution of symbiotic traits.</title>
        <authorList>
            <person name="Miyauchi S."/>
            <person name="Kiss E."/>
            <person name="Kuo A."/>
            <person name="Drula E."/>
            <person name="Kohler A."/>
            <person name="Sanchez-Garcia M."/>
            <person name="Morin E."/>
            <person name="Andreopoulos B."/>
            <person name="Barry K.W."/>
            <person name="Bonito G."/>
            <person name="Buee M."/>
            <person name="Carver A."/>
            <person name="Chen C."/>
            <person name="Cichocki N."/>
            <person name="Clum A."/>
            <person name="Culley D."/>
            <person name="Crous P.W."/>
            <person name="Fauchery L."/>
            <person name="Girlanda M."/>
            <person name="Hayes R.D."/>
            <person name="Keri Z."/>
            <person name="LaButti K."/>
            <person name="Lipzen A."/>
            <person name="Lombard V."/>
            <person name="Magnuson J."/>
            <person name="Maillard F."/>
            <person name="Murat C."/>
            <person name="Nolan M."/>
            <person name="Ohm R.A."/>
            <person name="Pangilinan J."/>
            <person name="Pereira M.F."/>
            <person name="Perotto S."/>
            <person name="Peter M."/>
            <person name="Pfister S."/>
            <person name="Riley R."/>
            <person name="Sitrit Y."/>
            <person name="Stielow J.B."/>
            <person name="Szollosi G."/>
            <person name="Zifcakova L."/>
            <person name="Stursova M."/>
            <person name="Spatafora J.W."/>
            <person name="Tedersoo L."/>
            <person name="Vaario L.M."/>
            <person name="Yamada A."/>
            <person name="Yan M."/>
            <person name="Wang P."/>
            <person name="Xu J."/>
            <person name="Bruns T."/>
            <person name="Baldrian P."/>
            <person name="Vilgalys R."/>
            <person name="Dunand C."/>
            <person name="Henrissat B."/>
            <person name="Grigoriev I.V."/>
            <person name="Hibbett D."/>
            <person name="Nagy L.G."/>
            <person name="Martin F.M."/>
        </authorList>
    </citation>
    <scope>NUCLEOTIDE SEQUENCE</scope>
    <source>
        <strain evidence="2">UP504</strain>
    </source>
</reference>
<dbReference type="Proteomes" id="UP000886523">
    <property type="component" value="Unassembled WGS sequence"/>
</dbReference>
<feature type="compositionally biased region" description="Basic and acidic residues" evidence="1">
    <location>
        <begin position="19"/>
        <end position="30"/>
    </location>
</feature>
<dbReference type="EMBL" id="MU129175">
    <property type="protein sequence ID" value="KAF9505086.1"/>
    <property type="molecule type" value="Genomic_DNA"/>
</dbReference>
<keyword evidence="3" id="KW-1185">Reference proteome</keyword>
<sequence length="187" mass="20813">MGRTPIMYVLLVKPSYRDHTQPRPIARDPALRSSKGNDASVPDKRVRCSTGGVGPSHNSPSGIARTPSGIGITTKGISKTQSSGRKRPERRSGHCSTRVTNSEVVFRREHVANNSRHFCPCPTGQRRHLWHPSPPRPSLYGPSMRTKLQREMRGVPRLPDFHAARSLNMYKAVYKGVARDEARQAAK</sequence>
<protein>
    <submittedName>
        <fullName evidence="2">Uncharacterized protein</fullName>
    </submittedName>
</protein>
<feature type="region of interest" description="Disordered" evidence="1">
    <location>
        <begin position="19"/>
        <end position="98"/>
    </location>
</feature>
<accession>A0A9P6DI30</accession>
<evidence type="ECO:0000313" key="2">
    <source>
        <dbReference type="EMBL" id="KAF9505086.1"/>
    </source>
</evidence>
<comment type="caution">
    <text evidence="2">The sequence shown here is derived from an EMBL/GenBank/DDBJ whole genome shotgun (WGS) entry which is preliminary data.</text>
</comment>
<gene>
    <name evidence="2" type="ORF">BS47DRAFT_577753</name>
</gene>